<dbReference type="AlphaFoldDB" id="A0A0H2RT09"/>
<keyword evidence="5" id="KW-1185">Reference proteome</keyword>
<evidence type="ECO:0000256" key="2">
    <source>
        <dbReference type="SAM" id="MobiDB-lite"/>
    </source>
</evidence>
<name>A0A0H2RT09_9AGAM</name>
<reference evidence="4 5" key="1">
    <citation type="submission" date="2015-04" db="EMBL/GenBank/DDBJ databases">
        <title>Complete genome sequence of Schizopora paradoxa KUC8140, a cosmopolitan wood degrader in East Asia.</title>
        <authorList>
            <consortium name="DOE Joint Genome Institute"/>
            <person name="Min B."/>
            <person name="Park H."/>
            <person name="Jang Y."/>
            <person name="Kim J.-J."/>
            <person name="Kim K.H."/>
            <person name="Pangilinan J."/>
            <person name="Lipzen A."/>
            <person name="Riley R."/>
            <person name="Grigoriev I.V."/>
            <person name="Spatafora J.W."/>
            <person name="Choi I.-G."/>
        </authorList>
    </citation>
    <scope>NUCLEOTIDE SEQUENCE [LARGE SCALE GENOMIC DNA]</scope>
    <source>
        <strain evidence="4 5">KUC8140</strain>
    </source>
</reference>
<feature type="transmembrane region" description="Helical" evidence="3">
    <location>
        <begin position="89"/>
        <end position="107"/>
    </location>
</feature>
<organism evidence="4 5">
    <name type="scientific">Schizopora paradoxa</name>
    <dbReference type="NCBI Taxonomy" id="27342"/>
    <lineage>
        <taxon>Eukaryota</taxon>
        <taxon>Fungi</taxon>
        <taxon>Dikarya</taxon>
        <taxon>Basidiomycota</taxon>
        <taxon>Agaricomycotina</taxon>
        <taxon>Agaricomycetes</taxon>
        <taxon>Hymenochaetales</taxon>
        <taxon>Schizoporaceae</taxon>
        <taxon>Schizopora</taxon>
    </lineage>
</organism>
<keyword evidence="3" id="KW-0472">Membrane</keyword>
<feature type="region of interest" description="Disordered" evidence="2">
    <location>
        <begin position="1"/>
        <end position="23"/>
    </location>
</feature>
<keyword evidence="3" id="KW-1133">Transmembrane helix</keyword>
<proteinExistence type="predicted"/>
<feature type="coiled-coil region" evidence="1">
    <location>
        <begin position="164"/>
        <end position="191"/>
    </location>
</feature>
<keyword evidence="3" id="KW-0812">Transmembrane</keyword>
<protein>
    <submittedName>
        <fullName evidence="4">Uncharacterized protein</fullName>
    </submittedName>
</protein>
<gene>
    <name evidence="4" type="ORF">SCHPADRAFT_286583</name>
</gene>
<evidence type="ECO:0000256" key="3">
    <source>
        <dbReference type="SAM" id="Phobius"/>
    </source>
</evidence>
<accession>A0A0H2RT09</accession>
<evidence type="ECO:0000313" key="4">
    <source>
        <dbReference type="EMBL" id="KLO14944.1"/>
    </source>
</evidence>
<dbReference type="EMBL" id="KQ085936">
    <property type="protein sequence ID" value="KLO14944.1"/>
    <property type="molecule type" value="Genomic_DNA"/>
</dbReference>
<keyword evidence="1" id="KW-0175">Coiled coil</keyword>
<dbReference type="Proteomes" id="UP000053477">
    <property type="component" value="Unassembled WGS sequence"/>
</dbReference>
<feature type="compositionally biased region" description="Polar residues" evidence="2">
    <location>
        <begin position="1"/>
        <end position="19"/>
    </location>
</feature>
<dbReference type="InParanoid" id="A0A0H2RT09"/>
<evidence type="ECO:0000256" key="1">
    <source>
        <dbReference type="SAM" id="Coils"/>
    </source>
</evidence>
<evidence type="ECO:0000313" key="5">
    <source>
        <dbReference type="Proteomes" id="UP000053477"/>
    </source>
</evidence>
<sequence>MTVPRTKTMNSPPSSTASNKLPLEQHTCQQNSTNSQLWSCAEEFSVTLLSSMISFEGETFSARAMSEDIAISSTCLGWLALIHCKNPHFVVNTLLLVLVSSIGYWLVLQLEGCTQRLDLAEKTCKLLRTENRDLKERLEYIMDKYERKLLDMIPLYVNDVCRDNVYLTRKNQELQESLEAMKIESDKIRSDAEIANQRGLDEKCRLEIDLGILAGKLVQLRRCLEQALKINTYRDSVEAQWSKEEERRIIL</sequence>